<feature type="region of interest" description="Disordered" evidence="1">
    <location>
        <begin position="217"/>
        <end position="258"/>
    </location>
</feature>
<organism evidence="3 4">
    <name type="scientific">Laccaria amethystina LaAM-08-1</name>
    <dbReference type="NCBI Taxonomy" id="1095629"/>
    <lineage>
        <taxon>Eukaryota</taxon>
        <taxon>Fungi</taxon>
        <taxon>Dikarya</taxon>
        <taxon>Basidiomycota</taxon>
        <taxon>Agaricomycotina</taxon>
        <taxon>Agaricomycetes</taxon>
        <taxon>Agaricomycetidae</taxon>
        <taxon>Agaricales</taxon>
        <taxon>Agaricineae</taxon>
        <taxon>Hydnangiaceae</taxon>
        <taxon>Laccaria</taxon>
    </lineage>
</organism>
<dbReference type="Proteomes" id="UP000054477">
    <property type="component" value="Unassembled WGS sequence"/>
</dbReference>
<dbReference type="InterPro" id="IPR000210">
    <property type="entry name" value="BTB/POZ_dom"/>
</dbReference>
<accession>A0A0C9XL30</accession>
<feature type="compositionally biased region" description="Polar residues" evidence="1">
    <location>
        <begin position="240"/>
        <end position="258"/>
    </location>
</feature>
<dbReference type="InterPro" id="IPR011333">
    <property type="entry name" value="SKP1/BTB/POZ_sf"/>
</dbReference>
<dbReference type="PROSITE" id="PS50097">
    <property type="entry name" value="BTB"/>
    <property type="match status" value="1"/>
</dbReference>
<dbReference type="OrthoDB" id="9997739at2759"/>
<evidence type="ECO:0000313" key="4">
    <source>
        <dbReference type="Proteomes" id="UP000054477"/>
    </source>
</evidence>
<gene>
    <name evidence="3" type="ORF">K443DRAFT_130197</name>
</gene>
<dbReference type="SUPFAM" id="SSF54695">
    <property type="entry name" value="POZ domain"/>
    <property type="match status" value="1"/>
</dbReference>
<evidence type="ECO:0000259" key="2">
    <source>
        <dbReference type="PROSITE" id="PS50097"/>
    </source>
</evidence>
<dbReference type="STRING" id="1095629.A0A0C9XL30"/>
<feature type="domain" description="BTB" evidence="2">
    <location>
        <begin position="24"/>
        <end position="97"/>
    </location>
</feature>
<dbReference type="HOGENOM" id="CLU_047592_0_3_1"/>
<evidence type="ECO:0000313" key="3">
    <source>
        <dbReference type="EMBL" id="KIK05751.1"/>
    </source>
</evidence>
<proteinExistence type="predicted"/>
<name>A0A0C9XL30_9AGAR</name>
<reference evidence="4" key="2">
    <citation type="submission" date="2015-01" db="EMBL/GenBank/DDBJ databases">
        <title>Evolutionary Origins and Diversification of the Mycorrhizal Mutualists.</title>
        <authorList>
            <consortium name="DOE Joint Genome Institute"/>
            <consortium name="Mycorrhizal Genomics Consortium"/>
            <person name="Kohler A."/>
            <person name="Kuo A."/>
            <person name="Nagy L.G."/>
            <person name="Floudas D."/>
            <person name="Copeland A."/>
            <person name="Barry K.W."/>
            <person name="Cichocki N."/>
            <person name="Veneault-Fourrey C."/>
            <person name="LaButti K."/>
            <person name="Lindquist E.A."/>
            <person name="Lipzen A."/>
            <person name="Lundell T."/>
            <person name="Morin E."/>
            <person name="Murat C."/>
            <person name="Riley R."/>
            <person name="Ohm R."/>
            <person name="Sun H."/>
            <person name="Tunlid A."/>
            <person name="Henrissat B."/>
            <person name="Grigoriev I.V."/>
            <person name="Hibbett D.S."/>
            <person name="Martin F."/>
        </authorList>
    </citation>
    <scope>NUCLEOTIDE SEQUENCE [LARGE SCALE GENOMIC DNA]</scope>
    <source>
        <strain evidence="4">LaAM-08-1</strain>
    </source>
</reference>
<evidence type="ECO:0000256" key="1">
    <source>
        <dbReference type="SAM" id="MobiDB-lite"/>
    </source>
</evidence>
<dbReference type="AlphaFoldDB" id="A0A0C9XL30"/>
<dbReference type="EMBL" id="KN838557">
    <property type="protein sequence ID" value="KIK05751.1"/>
    <property type="molecule type" value="Genomic_DNA"/>
</dbReference>
<reference evidence="3 4" key="1">
    <citation type="submission" date="2014-04" db="EMBL/GenBank/DDBJ databases">
        <authorList>
            <consortium name="DOE Joint Genome Institute"/>
            <person name="Kuo A."/>
            <person name="Kohler A."/>
            <person name="Nagy L.G."/>
            <person name="Floudas D."/>
            <person name="Copeland A."/>
            <person name="Barry K.W."/>
            <person name="Cichocki N."/>
            <person name="Veneault-Fourrey C."/>
            <person name="LaButti K."/>
            <person name="Lindquist E.A."/>
            <person name="Lipzen A."/>
            <person name="Lundell T."/>
            <person name="Morin E."/>
            <person name="Murat C."/>
            <person name="Sun H."/>
            <person name="Tunlid A."/>
            <person name="Henrissat B."/>
            <person name="Grigoriev I.V."/>
            <person name="Hibbett D.S."/>
            <person name="Martin F."/>
            <person name="Nordberg H.P."/>
            <person name="Cantor M.N."/>
            <person name="Hua S.X."/>
        </authorList>
    </citation>
    <scope>NUCLEOTIDE SEQUENCE [LARGE SCALE GENOMIC DNA]</scope>
    <source>
        <strain evidence="3 4">LaAM-08-1</strain>
    </source>
</reference>
<sequence length="258" mass="29202">MPSNDKSSDLQRLQPHGTYYIMGGDLHFLVEKTLFRIHSYFFIRDSIKFNKLLQPSATAGHFREGSENNPIVIPDISPDDFATFLWVFYNPKYTLYDAPLESWVLILKLSHKWEFVAVKDCAARQLEAKTDITVVERLRLYQENEVDVTKYIVPLYKALCQQDIPLTLEESKLLGIETVYLITTTREKLRAVPSDGGKSPLPRELEDGDITRTILNLLDPKAVDDKHGPPTSGTKKRRNGTSASKDPQDSTSKTGGNS</sequence>
<protein>
    <recommendedName>
        <fullName evidence="2">BTB domain-containing protein</fullName>
    </recommendedName>
</protein>
<dbReference type="Gene3D" id="3.30.710.10">
    <property type="entry name" value="Potassium Channel Kv1.1, Chain A"/>
    <property type="match status" value="1"/>
</dbReference>
<keyword evidence="4" id="KW-1185">Reference proteome</keyword>